<dbReference type="PANTHER" id="PTHR44942">
    <property type="entry name" value="METHYLTRANSF_11 DOMAIN-CONTAINING PROTEIN"/>
    <property type="match status" value="1"/>
</dbReference>
<gene>
    <name evidence="5" type="ORF">F941_00342</name>
</gene>
<feature type="domain" description="Methyltransferase type 11" evidence="4">
    <location>
        <begin position="62"/>
        <end position="151"/>
    </location>
</feature>
<dbReference type="GO" id="GO:0032259">
    <property type="term" value="P:methylation"/>
    <property type="evidence" value="ECO:0007669"/>
    <property type="project" value="UniProtKB-KW"/>
</dbReference>
<evidence type="ECO:0000313" key="6">
    <source>
        <dbReference type="Proteomes" id="UP000018460"/>
    </source>
</evidence>
<protein>
    <recommendedName>
        <fullName evidence="4">Methyltransferase type 11 domain-containing protein</fullName>
    </recommendedName>
</protein>
<dbReference type="GO" id="GO:0008757">
    <property type="term" value="F:S-adenosylmethionine-dependent methyltransferase activity"/>
    <property type="evidence" value="ECO:0007669"/>
    <property type="project" value="InterPro"/>
</dbReference>
<dbReference type="InterPro" id="IPR051052">
    <property type="entry name" value="Diverse_substrate_MTase"/>
</dbReference>
<evidence type="ECO:0000313" key="5">
    <source>
        <dbReference type="EMBL" id="ENV83936.1"/>
    </source>
</evidence>
<organism evidence="5 6">
    <name type="scientific">Acinetobacter bouvetii DSM 14964 = CIP 107468</name>
    <dbReference type="NCBI Taxonomy" id="1120925"/>
    <lineage>
        <taxon>Bacteria</taxon>
        <taxon>Pseudomonadati</taxon>
        <taxon>Pseudomonadota</taxon>
        <taxon>Gammaproteobacteria</taxon>
        <taxon>Moraxellales</taxon>
        <taxon>Moraxellaceae</taxon>
        <taxon>Acinetobacter</taxon>
    </lineage>
</organism>
<comment type="similarity">
    <text evidence="1">Belongs to the methyltransferase superfamily.</text>
</comment>
<dbReference type="InterPro" id="IPR029063">
    <property type="entry name" value="SAM-dependent_MTases_sf"/>
</dbReference>
<proteinExistence type="inferred from homology"/>
<keyword evidence="3" id="KW-0808">Transferase</keyword>
<keyword evidence="6" id="KW-1185">Reference proteome</keyword>
<dbReference type="EMBL" id="APQD01000003">
    <property type="protein sequence ID" value="ENV83936.1"/>
    <property type="molecule type" value="Genomic_DNA"/>
</dbReference>
<dbReference type="SUPFAM" id="SSF53335">
    <property type="entry name" value="S-adenosyl-L-methionine-dependent methyltransferases"/>
    <property type="match status" value="1"/>
</dbReference>
<dbReference type="InterPro" id="IPR013216">
    <property type="entry name" value="Methyltransf_11"/>
</dbReference>
<reference evidence="5 6" key="1">
    <citation type="submission" date="2013-02" db="EMBL/GenBank/DDBJ databases">
        <title>The Genome Sequence of Acinetobacter bouvetii CIP 107468.</title>
        <authorList>
            <consortium name="The Broad Institute Genome Sequencing Platform"/>
            <consortium name="The Broad Institute Genome Sequencing Center for Infectious Disease"/>
            <person name="Cerqueira G."/>
            <person name="Feldgarden M."/>
            <person name="Courvalin P."/>
            <person name="Perichon B."/>
            <person name="Grillot-Courvalin C."/>
            <person name="Clermont D."/>
            <person name="Rocha E."/>
            <person name="Yoon E.-J."/>
            <person name="Nemec A."/>
            <person name="Walker B."/>
            <person name="Young S.K."/>
            <person name="Zeng Q."/>
            <person name="Gargeya S."/>
            <person name="Fitzgerald M."/>
            <person name="Haas B."/>
            <person name="Abouelleil A."/>
            <person name="Alvarado L."/>
            <person name="Arachchi H.M."/>
            <person name="Berlin A.M."/>
            <person name="Chapman S.B."/>
            <person name="Dewar J."/>
            <person name="Goldberg J."/>
            <person name="Griggs A."/>
            <person name="Gujja S."/>
            <person name="Hansen M."/>
            <person name="Howarth C."/>
            <person name="Imamovic A."/>
            <person name="Larimer J."/>
            <person name="McCowan C."/>
            <person name="Murphy C."/>
            <person name="Neiman D."/>
            <person name="Pearson M."/>
            <person name="Priest M."/>
            <person name="Roberts A."/>
            <person name="Saif S."/>
            <person name="Shea T."/>
            <person name="Sisk P."/>
            <person name="Sykes S."/>
            <person name="Wortman J."/>
            <person name="Nusbaum C."/>
            <person name="Birren B."/>
        </authorList>
    </citation>
    <scope>NUCLEOTIDE SEQUENCE [LARGE SCALE GENOMIC DNA]</scope>
    <source>
        <strain evidence="5 6">CIP 107468</strain>
    </source>
</reference>
<evidence type="ECO:0000256" key="2">
    <source>
        <dbReference type="ARBA" id="ARBA00022603"/>
    </source>
</evidence>
<comment type="caution">
    <text evidence="5">The sequence shown here is derived from an EMBL/GenBank/DDBJ whole genome shotgun (WGS) entry which is preliminary data.</text>
</comment>
<evidence type="ECO:0000256" key="3">
    <source>
        <dbReference type="ARBA" id="ARBA00022679"/>
    </source>
</evidence>
<accession>N9CEL3</accession>
<evidence type="ECO:0000256" key="1">
    <source>
        <dbReference type="ARBA" id="ARBA00008361"/>
    </source>
</evidence>
<evidence type="ECO:0000259" key="4">
    <source>
        <dbReference type="Pfam" id="PF08241"/>
    </source>
</evidence>
<sequence length="274" mass="30787">MLFYNGVRDKKLQNMTQSLHPAAEKGFGAAAALYQQVRPGYPAEISIWLKSHLKLSGQDALLDLGSGTGKFLPYLKSISSKITAVDPVAAMLQQLRQAHPDISTVQAFSSEIPVPDHSIRAVFCAQSFHWFAEQATLAEIERILQPDGDLVLIWNQRDINTDWVKALAEILLPLEGGTPRYHSGLWQKAFEQQPWFKLDQETAFRQLHCGTVEQVVSKRLLSTSFIAAMPEAQQQALKLQFEQTVFELTGKQAQDDIEFPYTTHVYVFKKTAGK</sequence>
<dbReference type="Gene3D" id="3.40.50.150">
    <property type="entry name" value="Vaccinia Virus protein VP39"/>
    <property type="match status" value="1"/>
</dbReference>
<keyword evidence="2" id="KW-0489">Methyltransferase</keyword>
<dbReference type="Proteomes" id="UP000018460">
    <property type="component" value="Unassembled WGS sequence"/>
</dbReference>
<name>N9CEL3_9GAMM</name>
<dbReference type="PANTHER" id="PTHR44942:SF4">
    <property type="entry name" value="METHYLTRANSFERASE TYPE 11 DOMAIN-CONTAINING PROTEIN"/>
    <property type="match status" value="1"/>
</dbReference>
<dbReference type="CDD" id="cd02440">
    <property type="entry name" value="AdoMet_MTases"/>
    <property type="match status" value="1"/>
</dbReference>
<dbReference type="Pfam" id="PF08241">
    <property type="entry name" value="Methyltransf_11"/>
    <property type="match status" value="1"/>
</dbReference>
<dbReference type="AlphaFoldDB" id="N9CEL3"/>
<dbReference type="eggNOG" id="COG2226">
    <property type="taxonomic scope" value="Bacteria"/>
</dbReference>
<dbReference type="PATRIC" id="fig|1120925.3.peg.376"/>